<dbReference type="EMBL" id="QMDV01000004">
    <property type="protein sequence ID" value="RAU81816.1"/>
    <property type="molecule type" value="Genomic_DNA"/>
</dbReference>
<proteinExistence type="predicted"/>
<comment type="caution">
    <text evidence="1">The sequence shown here is derived from an EMBL/GenBank/DDBJ whole genome shotgun (WGS) entry which is preliminary data.</text>
</comment>
<organism evidence="1 2">
    <name type="scientific">Pontibacter arcticus</name>
    <dbReference type="NCBI Taxonomy" id="2080288"/>
    <lineage>
        <taxon>Bacteria</taxon>
        <taxon>Pseudomonadati</taxon>
        <taxon>Bacteroidota</taxon>
        <taxon>Cytophagia</taxon>
        <taxon>Cytophagales</taxon>
        <taxon>Hymenobacteraceae</taxon>
        <taxon>Pontibacter</taxon>
    </lineage>
</organism>
<dbReference type="RefSeq" id="WP_112306495.1">
    <property type="nucleotide sequence ID" value="NZ_QMDV01000004.1"/>
</dbReference>
<evidence type="ECO:0000313" key="1">
    <source>
        <dbReference type="EMBL" id="RAU81816.1"/>
    </source>
</evidence>
<reference evidence="1 2" key="2">
    <citation type="submission" date="2018-07" db="EMBL/GenBank/DDBJ databases">
        <title>Pontibacter sp. 2b14 genomic sequence and assembly.</title>
        <authorList>
            <person name="Du Z.-J."/>
        </authorList>
    </citation>
    <scope>NUCLEOTIDE SEQUENCE [LARGE SCALE GENOMIC DNA]</scope>
    <source>
        <strain evidence="1 2">2b14</strain>
    </source>
</reference>
<reference evidence="1 2" key="1">
    <citation type="submission" date="2018-06" db="EMBL/GenBank/DDBJ databases">
        <authorList>
            <person name="Liu Z.-W."/>
        </authorList>
    </citation>
    <scope>NUCLEOTIDE SEQUENCE [LARGE SCALE GENOMIC DNA]</scope>
    <source>
        <strain evidence="1 2">2b14</strain>
    </source>
</reference>
<dbReference type="OrthoDB" id="882485at2"/>
<keyword evidence="2" id="KW-1185">Reference proteome</keyword>
<dbReference type="Proteomes" id="UP000251692">
    <property type="component" value="Unassembled WGS sequence"/>
</dbReference>
<accession>A0A364RCD2</accession>
<dbReference type="AlphaFoldDB" id="A0A364RCD2"/>
<evidence type="ECO:0000313" key="2">
    <source>
        <dbReference type="Proteomes" id="UP000251692"/>
    </source>
</evidence>
<sequence length="143" mass="16565">MKKEICNAFGNVFLTVEYEDKYNLVHNNWLGYQTLENVMLGANACLELLAYYNCPYLLNDNRLVIGDWNHANDWIANEWTPLAVENGLRYFAHVVNPESYAALSAQMMEEQVSGLLRMRIFEDFEEARNWIITAQPADVPIEI</sequence>
<protein>
    <submittedName>
        <fullName evidence="1">STAS/SEC14 domain-containing protein</fullName>
    </submittedName>
</protein>
<name>A0A364RCD2_9BACT</name>
<gene>
    <name evidence="1" type="ORF">DP923_14055</name>
</gene>